<dbReference type="SMART" id="SM00409">
    <property type="entry name" value="IG"/>
    <property type="match status" value="3"/>
</dbReference>
<accession>A0ABM1DCZ1</accession>
<dbReference type="InterPro" id="IPR013151">
    <property type="entry name" value="Immunoglobulin_dom"/>
</dbReference>
<comment type="subcellular location">
    <subcellularLocation>
        <location evidence="1">Cell membrane</location>
        <topology evidence="1">Single-pass membrane protein</topology>
    </subcellularLocation>
</comment>
<evidence type="ECO:0000256" key="7">
    <source>
        <dbReference type="ARBA" id="ARBA00023136"/>
    </source>
</evidence>
<keyword evidence="4 13" id="KW-0732">Signal</keyword>
<evidence type="ECO:0000256" key="8">
    <source>
        <dbReference type="ARBA" id="ARBA00023157"/>
    </source>
</evidence>
<reference evidence="16" key="1">
    <citation type="submission" date="2025-08" db="UniProtKB">
        <authorList>
            <consortium name="RefSeq"/>
        </authorList>
    </citation>
    <scope>IDENTIFICATION</scope>
</reference>
<evidence type="ECO:0000256" key="3">
    <source>
        <dbReference type="ARBA" id="ARBA00022692"/>
    </source>
</evidence>
<proteinExistence type="predicted"/>
<evidence type="ECO:0000256" key="12">
    <source>
        <dbReference type="SAM" id="Phobius"/>
    </source>
</evidence>
<evidence type="ECO:0000256" key="10">
    <source>
        <dbReference type="ARBA" id="ARBA00023319"/>
    </source>
</evidence>
<keyword evidence="3 12" id="KW-0812">Transmembrane</keyword>
<dbReference type="InterPro" id="IPR007110">
    <property type="entry name" value="Ig-like_dom"/>
</dbReference>
<keyword evidence="5" id="KW-0677">Repeat</keyword>
<dbReference type="SMART" id="SM00408">
    <property type="entry name" value="IGc2"/>
    <property type="match status" value="2"/>
</dbReference>
<gene>
    <name evidence="16" type="primary">LOC101405632</name>
</gene>
<evidence type="ECO:0000256" key="2">
    <source>
        <dbReference type="ARBA" id="ARBA00022475"/>
    </source>
</evidence>
<keyword evidence="10" id="KW-0393">Immunoglobulin domain</keyword>
<evidence type="ECO:0000256" key="5">
    <source>
        <dbReference type="ARBA" id="ARBA00022737"/>
    </source>
</evidence>
<evidence type="ECO:0000313" key="16">
    <source>
        <dbReference type="RefSeq" id="XP_014649672.1"/>
    </source>
</evidence>
<evidence type="ECO:0000256" key="9">
    <source>
        <dbReference type="ARBA" id="ARBA00023180"/>
    </source>
</evidence>
<dbReference type="InterPro" id="IPR003598">
    <property type="entry name" value="Ig_sub2"/>
</dbReference>
<dbReference type="PROSITE" id="PS50835">
    <property type="entry name" value="IG_LIKE"/>
    <property type="match status" value="2"/>
</dbReference>
<feature type="domain" description="Ig-like" evidence="14">
    <location>
        <begin position="325"/>
        <end position="408"/>
    </location>
</feature>
<dbReference type="InterPro" id="IPR050412">
    <property type="entry name" value="Ig-like_Receptors_ImmuneReg"/>
</dbReference>
<dbReference type="PANTHER" id="PTHR11738:SF179">
    <property type="entry name" value="LEUKOCYTE IMMUNOGLOBULIN-LIKE RECEPTOR SUBFAMILY A MEMBER 5"/>
    <property type="match status" value="1"/>
</dbReference>
<evidence type="ECO:0000256" key="4">
    <source>
        <dbReference type="ARBA" id="ARBA00022729"/>
    </source>
</evidence>
<dbReference type="InterPro" id="IPR003599">
    <property type="entry name" value="Ig_sub"/>
</dbReference>
<keyword evidence="15" id="KW-1185">Reference proteome</keyword>
<evidence type="ECO:0000259" key="14">
    <source>
        <dbReference type="PROSITE" id="PS50835"/>
    </source>
</evidence>
<feature type="signal peptide" evidence="13">
    <location>
        <begin position="1"/>
        <end position="23"/>
    </location>
</feature>
<evidence type="ECO:0000256" key="11">
    <source>
        <dbReference type="SAM" id="MobiDB-lite"/>
    </source>
</evidence>
<dbReference type="SUPFAM" id="SSF48726">
    <property type="entry name" value="Immunoglobulin"/>
    <property type="match status" value="4"/>
</dbReference>
<evidence type="ECO:0000313" key="15">
    <source>
        <dbReference type="Proteomes" id="UP000694910"/>
    </source>
</evidence>
<dbReference type="InterPro" id="IPR036179">
    <property type="entry name" value="Ig-like_dom_sf"/>
</dbReference>
<evidence type="ECO:0000256" key="6">
    <source>
        <dbReference type="ARBA" id="ARBA00022989"/>
    </source>
</evidence>
<keyword evidence="6 12" id="KW-1133">Transmembrane helix</keyword>
<sequence length="533" mass="58876">MTTTFMALFYLGLSVNLRTPVHAGTLPKPTVWAEPGSVVTWWMQVTIWCQGALEAKEYCLDKEGSASPWSRQSQWEPGNKVNFSIPQMTDLYAGQYRCYYHSLTEQSDPSDPLKLVVTGVYSKPSLSALPSPVVTSGGNVTLQCGSWLGFDRFILAKEGEHQPSWTLDSQRHPSGQPQALFPVGPVTPSLRWTFRCYGYNRKYPEVWSVPSDPLELLVSGVHSAPSLSSHPGPVVASGENVFLSCSSETTLDTFHLLKEGGADPPRRMKSTTYHGRGQAVFPVGPVNTSHGGIYRCYVSPSFNSYVWSHPSDPLYLKVTGMYEKPSLSAHPGPSVSSGENVTLQCRSEIWLDNFHLSKEGSSAPPEHLHLQNRAAPFQANFTISPVTSDHEGTYKCYGSNSTAPYLLSLPSDPLNLLISGLKWYLKDLIGVSVAFVLVLSLLLFLLIRCRCQGKHRTSAPAQLLRPRKRPSQDPHDEDPQRMTYAQAAVSEDPQDMTYAQLNHLTLRWKTTPPSSQSEDPPAEPSVYAALAIH</sequence>
<dbReference type="GeneID" id="101405632"/>
<feature type="transmembrane region" description="Helical" evidence="12">
    <location>
        <begin position="428"/>
        <end position="447"/>
    </location>
</feature>
<protein>
    <submittedName>
        <fullName evidence="16">Leukocyte immunoglobulin-like receptor subfamily B member 3</fullName>
    </submittedName>
</protein>
<keyword evidence="8" id="KW-1015">Disulfide bond</keyword>
<feature type="domain" description="Ig-like" evidence="14">
    <location>
        <begin position="225"/>
        <end position="299"/>
    </location>
</feature>
<dbReference type="InterPro" id="IPR013783">
    <property type="entry name" value="Ig-like_fold"/>
</dbReference>
<dbReference type="PANTHER" id="PTHR11738">
    <property type="entry name" value="MHC CLASS I NK CELL RECEPTOR"/>
    <property type="match status" value="1"/>
</dbReference>
<dbReference type="Pfam" id="PF00047">
    <property type="entry name" value="ig"/>
    <property type="match status" value="2"/>
</dbReference>
<dbReference type="Proteomes" id="UP000694910">
    <property type="component" value="Unplaced"/>
</dbReference>
<evidence type="ECO:0000256" key="13">
    <source>
        <dbReference type="SAM" id="SignalP"/>
    </source>
</evidence>
<feature type="compositionally biased region" description="Basic and acidic residues" evidence="11">
    <location>
        <begin position="470"/>
        <end position="480"/>
    </location>
</feature>
<evidence type="ECO:0000256" key="1">
    <source>
        <dbReference type="ARBA" id="ARBA00004162"/>
    </source>
</evidence>
<organism evidence="15 16">
    <name type="scientific">Ceratotherium simum simum</name>
    <name type="common">Southern white rhinoceros</name>
    <dbReference type="NCBI Taxonomy" id="73337"/>
    <lineage>
        <taxon>Eukaryota</taxon>
        <taxon>Metazoa</taxon>
        <taxon>Chordata</taxon>
        <taxon>Craniata</taxon>
        <taxon>Vertebrata</taxon>
        <taxon>Euteleostomi</taxon>
        <taxon>Mammalia</taxon>
        <taxon>Eutheria</taxon>
        <taxon>Laurasiatheria</taxon>
        <taxon>Perissodactyla</taxon>
        <taxon>Rhinocerotidae</taxon>
        <taxon>Ceratotherium</taxon>
    </lineage>
</organism>
<keyword evidence="9" id="KW-0325">Glycoprotein</keyword>
<name>A0ABM1DCZ1_CERSS</name>
<feature type="region of interest" description="Disordered" evidence="11">
    <location>
        <begin position="458"/>
        <end position="480"/>
    </location>
</feature>
<dbReference type="Gene3D" id="2.60.40.10">
    <property type="entry name" value="Immunoglobulins"/>
    <property type="match status" value="4"/>
</dbReference>
<dbReference type="RefSeq" id="XP_014649672.1">
    <property type="nucleotide sequence ID" value="XM_014794186.1"/>
</dbReference>
<keyword evidence="7 12" id="KW-0472">Membrane</keyword>
<keyword evidence="2" id="KW-1003">Cell membrane</keyword>
<feature type="chain" id="PRO_5046843536" evidence="13">
    <location>
        <begin position="24"/>
        <end position="533"/>
    </location>
</feature>